<feature type="domain" description="OmpR/PhoB-type" evidence="9">
    <location>
        <begin position="124"/>
        <end position="220"/>
    </location>
</feature>
<dbReference type="PANTHER" id="PTHR48111:SF67">
    <property type="entry name" value="TRANSCRIPTIONAL REGULATORY PROTEIN TCTD"/>
    <property type="match status" value="1"/>
</dbReference>
<dbReference type="PROSITE" id="PS50110">
    <property type="entry name" value="RESPONSE_REGULATORY"/>
    <property type="match status" value="1"/>
</dbReference>
<dbReference type="CDD" id="cd00383">
    <property type="entry name" value="trans_reg_C"/>
    <property type="match status" value="1"/>
</dbReference>
<evidence type="ECO:0000259" key="8">
    <source>
        <dbReference type="PROSITE" id="PS50110"/>
    </source>
</evidence>
<dbReference type="OrthoDB" id="9802426at2"/>
<feature type="DNA-binding region" description="OmpR/PhoB-type" evidence="7">
    <location>
        <begin position="124"/>
        <end position="220"/>
    </location>
</feature>
<dbReference type="GO" id="GO:0000156">
    <property type="term" value="F:phosphorelay response regulator activity"/>
    <property type="evidence" value="ECO:0007669"/>
    <property type="project" value="TreeGrafter"/>
</dbReference>
<dbReference type="CDD" id="cd17624">
    <property type="entry name" value="REC_OmpR_PmrA-like"/>
    <property type="match status" value="1"/>
</dbReference>
<dbReference type="AlphaFoldDB" id="A0A2S9JQD7"/>
<dbReference type="Gene3D" id="3.40.50.2300">
    <property type="match status" value="1"/>
</dbReference>
<name>A0A2S9JQD7_9HYPH</name>
<dbReference type="GO" id="GO:0006355">
    <property type="term" value="P:regulation of DNA-templated transcription"/>
    <property type="evidence" value="ECO:0007669"/>
    <property type="project" value="InterPro"/>
</dbReference>
<dbReference type="Pfam" id="PF00072">
    <property type="entry name" value="Response_reg"/>
    <property type="match status" value="1"/>
</dbReference>
<keyword evidence="4 7" id="KW-0238">DNA-binding</keyword>
<dbReference type="PROSITE" id="PS51755">
    <property type="entry name" value="OMPR_PHOB"/>
    <property type="match status" value="1"/>
</dbReference>
<evidence type="ECO:0000256" key="1">
    <source>
        <dbReference type="ARBA" id="ARBA00022553"/>
    </source>
</evidence>
<evidence type="ECO:0000256" key="2">
    <source>
        <dbReference type="ARBA" id="ARBA00023012"/>
    </source>
</evidence>
<dbReference type="SMART" id="SM00862">
    <property type="entry name" value="Trans_reg_C"/>
    <property type="match status" value="1"/>
</dbReference>
<dbReference type="GO" id="GO:0032993">
    <property type="term" value="C:protein-DNA complex"/>
    <property type="evidence" value="ECO:0007669"/>
    <property type="project" value="TreeGrafter"/>
</dbReference>
<keyword evidence="5" id="KW-0804">Transcription</keyword>
<organism evidence="10 11">
    <name type="scientific">Phyllobacterium myrsinacearum</name>
    <dbReference type="NCBI Taxonomy" id="28101"/>
    <lineage>
        <taxon>Bacteria</taxon>
        <taxon>Pseudomonadati</taxon>
        <taxon>Pseudomonadota</taxon>
        <taxon>Alphaproteobacteria</taxon>
        <taxon>Hyphomicrobiales</taxon>
        <taxon>Phyllobacteriaceae</taxon>
        <taxon>Phyllobacterium</taxon>
    </lineage>
</organism>
<dbReference type="InterPro" id="IPR039420">
    <property type="entry name" value="WalR-like"/>
</dbReference>
<evidence type="ECO:0000256" key="7">
    <source>
        <dbReference type="PROSITE-ProRule" id="PRU01091"/>
    </source>
</evidence>
<dbReference type="InterPro" id="IPR001789">
    <property type="entry name" value="Sig_transdc_resp-reg_receiver"/>
</dbReference>
<dbReference type="EMBL" id="PVBT01000002">
    <property type="protein sequence ID" value="PRD55292.1"/>
    <property type="molecule type" value="Genomic_DNA"/>
</dbReference>
<evidence type="ECO:0000256" key="6">
    <source>
        <dbReference type="PROSITE-ProRule" id="PRU00169"/>
    </source>
</evidence>
<dbReference type="PANTHER" id="PTHR48111">
    <property type="entry name" value="REGULATOR OF RPOS"/>
    <property type="match status" value="1"/>
</dbReference>
<dbReference type="Pfam" id="PF00486">
    <property type="entry name" value="Trans_reg_C"/>
    <property type="match status" value="1"/>
</dbReference>
<proteinExistence type="predicted"/>
<dbReference type="RefSeq" id="WP_105733521.1">
    <property type="nucleotide sequence ID" value="NZ_PVBT01000002.1"/>
</dbReference>
<protein>
    <submittedName>
        <fullName evidence="10">DNA-binding response regulator</fullName>
    </submittedName>
</protein>
<sequence length="222" mass="24695">MRILLVEDNRDLASWLDKALRQAHYAVDTVYNGEDADHALRVADYALVILDLSLPKMDGMTVLRRLRKSGSTVPVIILTANASLGGRVAGLDEGADDYLAKPFEIAELEARIRAQLRRGHNRANPEIELGELLFDGRTRQFFLSGKLMSLTPREHAVLEHLIFKAGTTVSKTVLCESVFGFNDLADANAIEIYVHRVRKKLEGSSVKIATLRGMGYLLRHGE</sequence>
<evidence type="ECO:0000313" key="11">
    <source>
        <dbReference type="Proteomes" id="UP000238563"/>
    </source>
</evidence>
<dbReference type="FunFam" id="3.40.50.2300:FF:000002">
    <property type="entry name" value="DNA-binding response regulator PhoP"/>
    <property type="match status" value="1"/>
</dbReference>
<dbReference type="Proteomes" id="UP000238563">
    <property type="component" value="Unassembled WGS sequence"/>
</dbReference>
<evidence type="ECO:0000259" key="9">
    <source>
        <dbReference type="PROSITE" id="PS51755"/>
    </source>
</evidence>
<dbReference type="Gene3D" id="6.10.250.690">
    <property type="match status" value="1"/>
</dbReference>
<dbReference type="InterPro" id="IPR001867">
    <property type="entry name" value="OmpR/PhoB-type_DNA-bd"/>
</dbReference>
<evidence type="ECO:0000256" key="5">
    <source>
        <dbReference type="ARBA" id="ARBA00023163"/>
    </source>
</evidence>
<keyword evidence="2" id="KW-0902">Two-component regulatory system</keyword>
<dbReference type="SUPFAM" id="SSF52172">
    <property type="entry name" value="CheY-like"/>
    <property type="match status" value="1"/>
</dbReference>
<dbReference type="InterPro" id="IPR036388">
    <property type="entry name" value="WH-like_DNA-bd_sf"/>
</dbReference>
<keyword evidence="3" id="KW-0805">Transcription regulation</keyword>
<evidence type="ECO:0000256" key="4">
    <source>
        <dbReference type="ARBA" id="ARBA00023125"/>
    </source>
</evidence>
<evidence type="ECO:0000256" key="3">
    <source>
        <dbReference type="ARBA" id="ARBA00023015"/>
    </source>
</evidence>
<evidence type="ECO:0000313" key="10">
    <source>
        <dbReference type="EMBL" id="PRD55292.1"/>
    </source>
</evidence>
<dbReference type="GO" id="GO:0000976">
    <property type="term" value="F:transcription cis-regulatory region binding"/>
    <property type="evidence" value="ECO:0007669"/>
    <property type="project" value="TreeGrafter"/>
</dbReference>
<comment type="caution">
    <text evidence="10">The sequence shown here is derived from an EMBL/GenBank/DDBJ whole genome shotgun (WGS) entry which is preliminary data.</text>
</comment>
<keyword evidence="11" id="KW-1185">Reference proteome</keyword>
<dbReference type="InterPro" id="IPR011006">
    <property type="entry name" value="CheY-like_superfamily"/>
</dbReference>
<gene>
    <name evidence="10" type="ORF">C5750_08995</name>
</gene>
<feature type="modified residue" description="4-aspartylphosphate" evidence="6">
    <location>
        <position position="51"/>
    </location>
</feature>
<keyword evidence="1 6" id="KW-0597">Phosphoprotein</keyword>
<dbReference type="Gene3D" id="1.10.10.10">
    <property type="entry name" value="Winged helix-like DNA-binding domain superfamily/Winged helix DNA-binding domain"/>
    <property type="match status" value="1"/>
</dbReference>
<reference evidence="10 11" key="1">
    <citation type="submission" date="2018-02" db="EMBL/GenBank/DDBJ databases">
        <title>The draft genome of Phyllobacterium myrsinacearum DSM5892.</title>
        <authorList>
            <person name="Li L."/>
            <person name="Liu L."/>
            <person name="Zhang X."/>
            <person name="Wang T."/>
        </authorList>
    </citation>
    <scope>NUCLEOTIDE SEQUENCE [LARGE SCALE GENOMIC DNA]</scope>
    <source>
        <strain evidence="10 11">DSM 5892</strain>
    </source>
</reference>
<feature type="domain" description="Response regulatory" evidence="8">
    <location>
        <begin position="2"/>
        <end position="116"/>
    </location>
</feature>
<dbReference type="GO" id="GO:0005829">
    <property type="term" value="C:cytosol"/>
    <property type="evidence" value="ECO:0007669"/>
    <property type="project" value="TreeGrafter"/>
</dbReference>
<accession>A0A2S9JQD7</accession>
<dbReference type="SMART" id="SM00448">
    <property type="entry name" value="REC"/>
    <property type="match status" value="1"/>
</dbReference>